<accession>A0A397JZ01</accession>
<keyword evidence="2" id="KW-1133">Transmembrane helix</keyword>
<dbReference type="AlphaFoldDB" id="A0A397JZ01"/>
<feature type="compositionally biased region" description="Low complexity" evidence="1">
    <location>
        <begin position="43"/>
        <end position="60"/>
    </location>
</feature>
<evidence type="ECO:0000313" key="3">
    <source>
        <dbReference type="EMBL" id="RHZ89690.1"/>
    </source>
</evidence>
<feature type="region of interest" description="Disordered" evidence="1">
    <location>
        <begin position="43"/>
        <end position="111"/>
    </location>
</feature>
<feature type="compositionally biased region" description="Low complexity" evidence="1">
    <location>
        <begin position="71"/>
        <end position="100"/>
    </location>
</feature>
<sequence>MCCPTGEVCCGNPLNGQCCPAGTVCQGQIDWCGTSLPFTSISSPTYSSSPTKSSYTTDSSNPTYTSKNSQSTSNRNTPYTSNRNPNSPSTSNRNTPYTSNQNPTNSNRNDTIVNQTGLSPVVIAGIVIACVTVSSIITFLLMKIHSYKKFVK</sequence>
<protein>
    <submittedName>
        <fullName evidence="3">Uncharacterized protein</fullName>
    </submittedName>
</protein>
<keyword evidence="4" id="KW-1185">Reference proteome</keyword>
<comment type="caution">
    <text evidence="3">The sequence shown here is derived from an EMBL/GenBank/DDBJ whole genome shotgun (WGS) entry which is preliminary data.</text>
</comment>
<evidence type="ECO:0000256" key="2">
    <source>
        <dbReference type="SAM" id="Phobius"/>
    </source>
</evidence>
<gene>
    <name evidence="3" type="ORF">Glove_12g36</name>
</gene>
<name>A0A397JZ01_9GLOM</name>
<evidence type="ECO:0000313" key="4">
    <source>
        <dbReference type="Proteomes" id="UP000266861"/>
    </source>
</evidence>
<dbReference type="Proteomes" id="UP000266861">
    <property type="component" value="Unassembled WGS sequence"/>
</dbReference>
<feature type="compositionally biased region" description="Polar residues" evidence="1">
    <location>
        <begin position="101"/>
        <end position="111"/>
    </location>
</feature>
<evidence type="ECO:0000256" key="1">
    <source>
        <dbReference type="SAM" id="MobiDB-lite"/>
    </source>
</evidence>
<dbReference type="EMBL" id="PQFF01000010">
    <property type="protein sequence ID" value="RHZ89690.1"/>
    <property type="molecule type" value="Genomic_DNA"/>
</dbReference>
<feature type="transmembrane region" description="Helical" evidence="2">
    <location>
        <begin position="121"/>
        <end position="142"/>
    </location>
</feature>
<keyword evidence="2" id="KW-0812">Transmembrane</keyword>
<keyword evidence="2" id="KW-0472">Membrane</keyword>
<organism evidence="3 4">
    <name type="scientific">Diversispora epigaea</name>
    <dbReference type="NCBI Taxonomy" id="1348612"/>
    <lineage>
        <taxon>Eukaryota</taxon>
        <taxon>Fungi</taxon>
        <taxon>Fungi incertae sedis</taxon>
        <taxon>Mucoromycota</taxon>
        <taxon>Glomeromycotina</taxon>
        <taxon>Glomeromycetes</taxon>
        <taxon>Diversisporales</taxon>
        <taxon>Diversisporaceae</taxon>
        <taxon>Diversispora</taxon>
    </lineage>
</organism>
<feature type="compositionally biased region" description="Polar residues" evidence="1">
    <location>
        <begin position="61"/>
        <end position="70"/>
    </location>
</feature>
<reference evidence="3 4" key="1">
    <citation type="submission" date="2018-08" db="EMBL/GenBank/DDBJ databases">
        <title>Genome and evolution of the arbuscular mycorrhizal fungus Diversispora epigaea (formerly Glomus versiforme) and its bacterial endosymbionts.</title>
        <authorList>
            <person name="Sun X."/>
            <person name="Fei Z."/>
            <person name="Harrison M."/>
        </authorList>
    </citation>
    <scope>NUCLEOTIDE SEQUENCE [LARGE SCALE GENOMIC DNA]</scope>
    <source>
        <strain evidence="3 4">IT104</strain>
    </source>
</reference>
<proteinExistence type="predicted"/>